<feature type="chain" id="PRO_5044750772" evidence="2">
    <location>
        <begin position="39"/>
        <end position="92"/>
    </location>
</feature>
<organism evidence="3 4">
    <name type="scientific">Urochloa decumbens</name>
    <dbReference type="NCBI Taxonomy" id="240449"/>
    <lineage>
        <taxon>Eukaryota</taxon>
        <taxon>Viridiplantae</taxon>
        <taxon>Streptophyta</taxon>
        <taxon>Embryophyta</taxon>
        <taxon>Tracheophyta</taxon>
        <taxon>Spermatophyta</taxon>
        <taxon>Magnoliopsida</taxon>
        <taxon>Liliopsida</taxon>
        <taxon>Poales</taxon>
        <taxon>Poaceae</taxon>
        <taxon>PACMAD clade</taxon>
        <taxon>Panicoideae</taxon>
        <taxon>Panicodae</taxon>
        <taxon>Paniceae</taxon>
        <taxon>Melinidinae</taxon>
        <taxon>Urochloa</taxon>
    </lineage>
</organism>
<dbReference type="Proteomes" id="UP001497457">
    <property type="component" value="Chromosome 6rd"/>
</dbReference>
<proteinExistence type="predicted"/>
<accession>A0ABC9FIG5</accession>
<evidence type="ECO:0000313" key="3">
    <source>
        <dbReference type="EMBL" id="CAL5075971.1"/>
    </source>
</evidence>
<reference evidence="3 4" key="2">
    <citation type="submission" date="2024-10" db="EMBL/GenBank/DDBJ databases">
        <authorList>
            <person name="Ryan C."/>
        </authorList>
    </citation>
    <scope>NUCLEOTIDE SEQUENCE [LARGE SCALE GENOMIC DNA]</scope>
</reference>
<keyword evidence="4" id="KW-1185">Reference proteome</keyword>
<keyword evidence="2" id="KW-0732">Signal</keyword>
<feature type="compositionally biased region" description="Basic and acidic residues" evidence="1">
    <location>
        <begin position="61"/>
        <end position="73"/>
    </location>
</feature>
<evidence type="ECO:0000313" key="4">
    <source>
        <dbReference type="Proteomes" id="UP001497457"/>
    </source>
</evidence>
<feature type="region of interest" description="Disordered" evidence="1">
    <location>
        <begin position="61"/>
        <end position="92"/>
    </location>
</feature>
<evidence type="ECO:0000256" key="1">
    <source>
        <dbReference type="SAM" id="MobiDB-lite"/>
    </source>
</evidence>
<name>A0ABC9FIG5_9POAL</name>
<evidence type="ECO:0000256" key="2">
    <source>
        <dbReference type="SAM" id="SignalP"/>
    </source>
</evidence>
<reference evidence="4" key="1">
    <citation type="submission" date="2024-06" db="EMBL/GenBank/DDBJ databases">
        <authorList>
            <person name="Ryan C."/>
        </authorList>
    </citation>
    <scope>NUCLEOTIDE SEQUENCE [LARGE SCALE GENOMIC DNA]</scope>
</reference>
<gene>
    <name evidence="3" type="ORF">URODEC1_LOCUS105919</name>
</gene>
<feature type="signal peptide" evidence="2">
    <location>
        <begin position="1"/>
        <end position="38"/>
    </location>
</feature>
<dbReference type="EMBL" id="OZ075116">
    <property type="protein sequence ID" value="CAL5075971.1"/>
    <property type="molecule type" value="Genomic_DNA"/>
</dbReference>
<sequence>MAAPPTRGCKNGTRTVWPALSLLLLVLVLLITTTPVHSRQLGLTSTISGQKGAASELRAWRKEEDVIRPDRTADLAPPAPKPNSNVPGGPFG</sequence>
<dbReference type="AlphaFoldDB" id="A0ABC9FIG5"/>
<protein>
    <submittedName>
        <fullName evidence="3">Uncharacterized protein</fullName>
    </submittedName>
</protein>